<dbReference type="InterPro" id="IPR008829">
    <property type="entry name" value="SepSecS/SepCysS"/>
</dbReference>
<reference evidence="21 22" key="2">
    <citation type="submission" date="2018-11" db="EMBL/GenBank/DDBJ databases">
        <authorList>
            <consortium name="Pathogen Informatics"/>
        </authorList>
    </citation>
    <scope>NUCLEOTIDE SEQUENCE [LARGE SCALE GENOMIC DNA]</scope>
</reference>
<keyword evidence="12 18" id="KW-0711">Selenium</keyword>
<proteinExistence type="inferred from homology"/>
<evidence type="ECO:0000313" key="21">
    <source>
        <dbReference type="EMBL" id="VDN29648.1"/>
    </source>
</evidence>
<keyword evidence="22" id="KW-1185">Reference proteome</keyword>
<organism evidence="23">
    <name type="scientific">Gongylonema pulchrum</name>
    <dbReference type="NCBI Taxonomy" id="637853"/>
    <lineage>
        <taxon>Eukaryota</taxon>
        <taxon>Metazoa</taxon>
        <taxon>Ecdysozoa</taxon>
        <taxon>Nematoda</taxon>
        <taxon>Chromadorea</taxon>
        <taxon>Rhabditida</taxon>
        <taxon>Spirurina</taxon>
        <taxon>Spiruromorpha</taxon>
        <taxon>Spiruroidea</taxon>
        <taxon>Gongylonematidae</taxon>
        <taxon>Gongylonema</taxon>
    </lineage>
</organism>
<dbReference type="AlphaFoldDB" id="A0A183E8R2"/>
<keyword evidence="10 18" id="KW-0663">Pyridoxal phosphate</keyword>
<comment type="subunit">
    <text evidence="13">Homotetramer formed by a catalytic dimer and a non-catalytic dimer serving as a binding platform that orients tRNASec for catalysis. Each tetramer binds the CCA ends of two tRNAs which point to the active sites of the catalytic dimer.</text>
</comment>
<evidence type="ECO:0000256" key="11">
    <source>
        <dbReference type="ARBA" id="ARBA00022917"/>
    </source>
</evidence>
<keyword evidence="7 18" id="KW-0820">tRNA-binding</keyword>
<dbReference type="GO" id="GO:0001717">
    <property type="term" value="P:conversion of seryl-tRNAsec to selenocys-tRNAsec"/>
    <property type="evidence" value="ECO:0007669"/>
    <property type="project" value="UniProtKB-UniRule"/>
</dbReference>
<evidence type="ECO:0000313" key="23">
    <source>
        <dbReference type="WBParaSite" id="GPUH_0001737501-mRNA-1"/>
    </source>
</evidence>
<feature type="site" description="May act as a substrate filter by repelling compounds with a negatively charged alpha-carboxylate" evidence="20">
    <location>
        <position position="63"/>
    </location>
</feature>
<feature type="binding site" evidence="19">
    <location>
        <position position="304"/>
    </location>
    <ligand>
        <name>substrate</name>
    </ligand>
</feature>
<gene>
    <name evidence="21" type="ORF">GPUH_LOCUS17353</name>
</gene>
<comment type="similarity">
    <text evidence="4 18">Belongs to the SepSecS family.</text>
</comment>
<accession>A0A183E8R2</accession>
<evidence type="ECO:0000256" key="6">
    <source>
        <dbReference type="ARBA" id="ARBA00021963"/>
    </source>
</evidence>
<dbReference type="EC" id="2.9.1.2" evidence="5 18"/>
<dbReference type="InterPro" id="IPR019872">
    <property type="entry name" value="Sec-tRNA_Se_transferase"/>
</dbReference>
<dbReference type="UniPathway" id="UPA00906">
    <property type="reaction ID" value="UER00898"/>
</dbReference>
<comment type="subcellular location">
    <subcellularLocation>
        <location evidence="18">Cytoplasm</location>
    </subcellularLocation>
</comment>
<dbReference type="GO" id="GO:0000049">
    <property type="term" value="F:tRNA binding"/>
    <property type="evidence" value="ECO:0007669"/>
    <property type="project" value="UniProtKB-UniRule"/>
</dbReference>
<dbReference type="Proteomes" id="UP000271098">
    <property type="component" value="Unassembled WGS sequence"/>
</dbReference>
<feature type="binding site" evidence="19">
    <location>
        <position position="64"/>
    </location>
    <ligand>
        <name>pyridoxal 5'-phosphate</name>
        <dbReference type="ChEBI" id="CHEBI:597326"/>
    </ligand>
</feature>
<dbReference type="OrthoDB" id="10263545at2759"/>
<evidence type="ECO:0000256" key="5">
    <source>
        <dbReference type="ARBA" id="ARBA00012464"/>
    </source>
</evidence>
<dbReference type="PANTHER" id="PTHR12944">
    <property type="entry name" value="SOLUBLE LIVER ANTIGEN/LIVER PANCREAS ANTIGEN"/>
    <property type="match status" value="1"/>
</dbReference>
<evidence type="ECO:0000256" key="18">
    <source>
        <dbReference type="PIRNR" id="PIRNR017689"/>
    </source>
</evidence>
<reference evidence="23" key="1">
    <citation type="submission" date="2016-06" db="UniProtKB">
        <authorList>
            <consortium name="WormBaseParasite"/>
        </authorList>
    </citation>
    <scope>IDENTIFICATION</scope>
</reference>
<evidence type="ECO:0000256" key="2">
    <source>
        <dbReference type="ARBA" id="ARBA00002552"/>
    </source>
</evidence>
<evidence type="ECO:0000256" key="7">
    <source>
        <dbReference type="ARBA" id="ARBA00022555"/>
    </source>
</evidence>
<dbReference type="PIRSF" id="PIRSF017689">
    <property type="entry name" value="SepSecS"/>
    <property type="match status" value="1"/>
</dbReference>
<evidence type="ECO:0000256" key="20">
    <source>
        <dbReference type="PIRSR" id="PIRSR017689-50"/>
    </source>
</evidence>
<evidence type="ECO:0000256" key="12">
    <source>
        <dbReference type="ARBA" id="ARBA00023266"/>
    </source>
</evidence>
<evidence type="ECO:0000256" key="1">
    <source>
        <dbReference type="ARBA" id="ARBA00001933"/>
    </source>
</evidence>
<evidence type="ECO:0000256" key="15">
    <source>
        <dbReference type="ARBA" id="ARBA00032048"/>
    </source>
</evidence>
<dbReference type="WBParaSite" id="GPUH_0001737501-mRNA-1">
    <property type="protein sequence ID" value="GPUH_0001737501-mRNA-1"/>
    <property type="gene ID" value="GPUH_0001737501"/>
</dbReference>
<feature type="binding site" evidence="19">
    <location>
        <position position="94"/>
    </location>
    <ligand>
        <name>substrate</name>
    </ligand>
</feature>
<dbReference type="SUPFAM" id="SSF53383">
    <property type="entry name" value="PLP-dependent transferases"/>
    <property type="match status" value="1"/>
</dbReference>
<feature type="modified residue" description="N6-(pyridoxal phosphate)lysine" evidence="20">
    <location>
        <position position="275"/>
    </location>
</feature>
<protein>
    <recommendedName>
        <fullName evidence="6 18">O-phosphoseryl-tRNA(Sec) selenium transferase</fullName>
        <ecNumber evidence="5 18">2.9.1.2</ecNumber>
    </recommendedName>
    <alternativeName>
        <fullName evidence="14 18">Selenocysteine synthase</fullName>
    </alternativeName>
    <alternativeName>
        <fullName evidence="15 18">Selenocysteinyl-tRNA(Sec) synthase</fullName>
    </alternativeName>
    <alternativeName>
        <fullName evidence="16 18">Sep-tRNA:Sec-tRNA synthase</fullName>
    </alternativeName>
</protein>
<comment type="function">
    <text evidence="2 18">Converts O-phosphoseryl-tRNA(Sec) to selenocysteinyl-tRNA(Sec) required for selenoprotein biosynthesis.</text>
</comment>
<dbReference type="GO" id="GO:0005737">
    <property type="term" value="C:cytoplasm"/>
    <property type="evidence" value="ECO:0007669"/>
    <property type="project" value="UniProtKB-SubCell"/>
</dbReference>
<dbReference type="NCBIfam" id="TIGR03531">
    <property type="entry name" value="selenium_SpcS"/>
    <property type="match status" value="1"/>
</dbReference>
<dbReference type="InterPro" id="IPR015421">
    <property type="entry name" value="PyrdxlP-dep_Trfase_major"/>
</dbReference>
<sequence>MKAEAEALSRAGRSFDRLLFGLRHTGTIPEIGLPQHAVREFLMRLASVDSNNRFDATSIGAGEREGRVCSALVHELHLGFAHGIGRSGNLTERQPKAVGCSILSEIANKLALDAIRFLGIPGARAAMVVPVATGMALSLCLGAWRQTKAYAKFVVFLRIDQKSCFKSILTAGFEPIIVDCIRESPSNDSLVTDLATLRLILEQRHHEILAVLSATSGFAPRNPDDLVAVGELCAEYGVKHLVNNAYGLQSPECRSRIEEAGAAGHIDAFVQSTDKNFLVPVGGSIVATFDAPSLDIIASFYPGRASAVVDLPMNQISLAITLNGWMADQQTAFGARLFSRGVTGARVVPNGTSKSISSYEFVNFGSHASRQHCGYLNVACALGMSVHEIDQLQRVLREETPKWALANTKGTSK</sequence>
<evidence type="ECO:0000256" key="16">
    <source>
        <dbReference type="ARBA" id="ARBA00032693"/>
    </source>
</evidence>
<keyword evidence="9 18" id="KW-0694">RNA-binding</keyword>
<comment type="catalytic activity">
    <reaction evidence="17 18">
        <text>O-phospho-L-seryl-tRNA(Sec) + selenophosphate + H2O = L-selenocysteinyl-tRNA(Sec) + 2 phosphate</text>
        <dbReference type="Rhea" id="RHEA:25041"/>
        <dbReference type="Rhea" id="RHEA-COMP:9743"/>
        <dbReference type="Rhea" id="RHEA-COMP:9947"/>
        <dbReference type="ChEBI" id="CHEBI:15377"/>
        <dbReference type="ChEBI" id="CHEBI:16144"/>
        <dbReference type="ChEBI" id="CHEBI:43474"/>
        <dbReference type="ChEBI" id="CHEBI:78551"/>
        <dbReference type="ChEBI" id="CHEBI:78573"/>
        <dbReference type="EC" id="2.9.1.2"/>
    </reaction>
</comment>
<evidence type="ECO:0000256" key="19">
    <source>
        <dbReference type="PIRSR" id="PIRSR017689-1"/>
    </source>
</evidence>
<evidence type="ECO:0000256" key="8">
    <source>
        <dbReference type="ARBA" id="ARBA00022679"/>
    </source>
</evidence>
<evidence type="ECO:0000256" key="4">
    <source>
        <dbReference type="ARBA" id="ARBA00007037"/>
    </source>
</evidence>
<evidence type="ECO:0000313" key="22">
    <source>
        <dbReference type="Proteomes" id="UP000271098"/>
    </source>
</evidence>
<evidence type="ECO:0000256" key="17">
    <source>
        <dbReference type="ARBA" id="ARBA00048808"/>
    </source>
</evidence>
<feature type="binding site" evidence="19">
    <location>
        <position position="86"/>
    </location>
    <ligand>
        <name>substrate</name>
    </ligand>
</feature>
<evidence type="ECO:0000256" key="14">
    <source>
        <dbReference type="ARBA" id="ARBA00030669"/>
    </source>
</evidence>
<evidence type="ECO:0000256" key="10">
    <source>
        <dbReference type="ARBA" id="ARBA00022898"/>
    </source>
</evidence>
<keyword evidence="8 18" id="KW-0808">Transferase</keyword>
<keyword evidence="18" id="KW-0963">Cytoplasm</keyword>
<keyword evidence="11 18" id="KW-0648">Protein biosynthesis</keyword>
<dbReference type="Gene3D" id="3.40.640.10">
    <property type="entry name" value="Type I PLP-dependent aspartate aminotransferase-like (Major domain)"/>
    <property type="match status" value="2"/>
</dbReference>
<feature type="binding site" evidence="19">
    <location>
        <position position="87"/>
    </location>
    <ligand>
        <name>substrate</name>
    </ligand>
</feature>
<dbReference type="PANTHER" id="PTHR12944:SF2">
    <property type="entry name" value="O-PHOSPHOSERYL-TRNA(SEC) SELENIUM TRANSFERASE"/>
    <property type="match status" value="1"/>
</dbReference>
<name>A0A183E8R2_9BILA</name>
<evidence type="ECO:0000256" key="3">
    <source>
        <dbReference type="ARBA" id="ARBA00004822"/>
    </source>
</evidence>
<dbReference type="Pfam" id="PF05889">
    <property type="entry name" value="SepSecS"/>
    <property type="match status" value="1"/>
</dbReference>
<dbReference type="InterPro" id="IPR015424">
    <property type="entry name" value="PyrdxlP-dep_Trfase"/>
</dbReference>
<dbReference type="EMBL" id="UYRT01085067">
    <property type="protein sequence ID" value="VDN29648.1"/>
    <property type="molecule type" value="Genomic_DNA"/>
</dbReference>
<comment type="pathway">
    <text evidence="3 18">Aminoacyl-tRNA biosynthesis; selenocysteinyl-tRNA(Sec) biosynthesis; selenocysteinyl-tRNA(Sec) from L-seryl-tRNA(Sec) (archaeal/eukaryal route): step 2/2.</text>
</comment>
<evidence type="ECO:0000256" key="9">
    <source>
        <dbReference type="ARBA" id="ARBA00022884"/>
    </source>
</evidence>
<dbReference type="GO" id="GO:0098621">
    <property type="term" value="F:O-phosphoseryl-tRNA(Sec) selenium transferase activity"/>
    <property type="evidence" value="ECO:0007669"/>
    <property type="project" value="UniProtKB-EC"/>
</dbReference>
<comment type="cofactor">
    <cofactor evidence="1 18 20">
        <name>pyridoxal 5'-phosphate</name>
        <dbReference type="ChEBI" id="CHEBI:597326"/>
    </cofactor>
</comment>
<feature type="binding site" evidence="19">
    <location>
        <position position="340"/>
    </location>
    <ligand>
        <name>tRNA</name>
        <dbReference type="ChEBI" id="CHEBI:17843"/>
    </ligand>
</feature>
<dbReference type="GO" id="GO:0001514">
    <property type="term" value="P:selenocysteine incorporation"/>
    <property type="evidence" value="ECO:0007669"/>
    <property type="project" value="TreeGrafter"/>
</dbReference>
<evidence type="ECO:0000256" key="13">
    <source>
        <dbReference type="ARBA" id="ARBA00026053"/>
    </source>
</evidence>